<evidence type="ECO:0000313" key="1">
    <source>
        <dbReference type="EMBL" id="KAI8427302.1"/>
    </source>
</evidence>
<dbReference type="Proteomes" id="UP001064048">
    <property type="component" value="Chromosome 3"/>
</dbReference>
<sequence>MLVIYFPVKLSKLVTFEMKRQLLCFILFSCGQVLSQRPCDRKTCHECISDPNLCAWCSSQKFTLENRCRPLSTSSSESWCLADDIQNPKSNITLVESKDFNHTFGHVIQLKPQKYHLDIRVGQPTPFNFTYKMAENFPVDIYFLLDMSKSMETIRDDLLQQSNDIYNTMRNLTKDVYLGLGTFIDKNMLQFQENVDANETYSFKHQLSLTDNMTAFNLTLNGTNFGNNVDPPESGLDGIAQVIACKKLINWRDQSRKILIHITDASYHSAGDGMLAGLTRPYDGKCYLNEEGYYEMEKEMDYPSVGLISQLYLGINPKGLKEDISLNINVIKDCGCDGRMEKNSSICNNAGDLNCGVCECYEDKYSGKYCQINISNCPKGKLDLLCSGNGDCSDGVCTCNAGWTGKACECPESKADCIHNGMECNNRGRCHCGQCKCFELSQWDVRLYHDNICGQNPCSDSHCHEKQCEKLIPCFKCYNDKDQCEDICEGNVTIMKTPEVIEEFRSKWTAWLQAYVRRMNRAFN</sequence>
<proteinExistence type="predicted"/>
<keyword evidence="2" id="KW-1185">Reference proteome</keyword>
<name>A0ACC0JT13_CHOFU</name>
<gene>
    <name evidence="1" type="ORF">MSG28_001889</name>
</gene>
<organism evidence="1 2">
    <name type="scientific">Choristoneura fumiferana</name>
    <name type="common">Spruce budworm moth</name>
    <name type="synonym">Archips fumiferana</name>
    <dbReference type="NCBI Taxonomy" id="7141"/>
    <lineage>
        <taxon>Eukaryota</taxon>
        <taxon>Metazoa</taxon>
        <taxon>Ecdysozoa</taxon>
        <taxon>Arthropoda</taxon>
        <taxon>Hexapoda</taxon>
        <taxon>Insecta</taxon>
        <taxon>Pterygota</taxon>
        <taxon>Neoptera</taxon>
        <taxon>Endopterygota</taxon>
        <taxon>Lepidoptera</taxon>
        <taxon>Glossata</taxon>
        <taxon>Ditrysia</taxon>
        <taxon>Tortricoidea</taxon>
        <taxon>Tortricidae</taxon>
        <taxon>Tortricinae</taxon>
        <taxon>Choristoneura</taxon>
    </lineage>
</organism>
<evidence type="ECO:0000313" key="2">
    <source>
        <dbReference type="Proteomes" id="UP001064048"/>
    </source>
</evidence>
<protein>
    <submittedName>
        <fullName evidence="1">Uncharacterized protein</fullName>
    </submittedName>
</protein>
<accession>A0ACC0JT13</accession>
<dbReference type="EMBL" id="CM046103">
    <property type="protein sequence ID" value="KAI8427302.1"/>
    <property type="molecule type" value="Genomic_DNA"/>
</dbReference>
<reference evidence="1 2" key="1">
    <citation type="journal article" date="2022" name="Genome Biol. Evol.">
        <title>The Spruce Budworm Genome: Reconstructing the Evolutionary History of Antifreeze Proteins.</title>
        <authorList>
            <person name="Beliveau C."/>
            <person name="Gagne P."/>
            <person name="Picq S."/>
            <person name="Vernygora O."/>
            <person name="Keeling C.I."/>
            <person name="Pinkney K."/>
            <person name="Doucet D."/>
            <person name="Wen F."/>
            <person name="Johnston J.S."/>
            <person name="Maaroufi H."/>
            <person name="Boyle B."/>
            <person name="Laroche J."/>
            <person name="Dewar K."/>
            <person name="Juretic N."/>
            <person name="Blackburn G."/>
            <person name="Nisole A."/>
            <person name="Brunet B."/>
            <person name="Brandao M."/>
            <person name="Lumley L."/>
            <person name="Duan J."/>
            <person name="Quan G."/>
            <person name="Lucarotti C.J."/>
            <person name="Roe A.D."/>
            <person name="Sperling F.A.H."/>
            <person name="Levesque R.C."/>
            <person name="Cusson M."/>
        </authorList>
    </citation>
    <scope>NUCLEOTIDE SEQUENCE [LARGE SCALE GENOMIC DNA]</scope>
    <source>
        <strain evidence="1">Glfc:IPQL:Cfum</strain>
    </source>
</reference>
<comment type="caution">
    <text evidence="1">The sequence shown here is derived from an EMBL/GenBank/DDBJ whole genome shotgun (WGS) entry which is preliminary data.</text>
</comment>